<evidence type="ECO:0000313" key="13">
    <source>
        <dbReference type="Proteomes" id="UP001515480"/>
    </source>
</evidence>
<dbReference type="GO" id="GO:0005634">
    <property type="term" value="C:nucleus"/>
    <property type="evidence" value="ECO:0007669"/>
    <property type="project" value="TreeGrafter"/>
</dbReference>
<accession>A0AB34JSW7</accession>
<feature type="region of interest" description="Disordered" evidence="10">
    <location>
        <begin position="73"/>
        <end position="100"/>
    </location>
</feature>
<keyword evidence="6 9" id="KW-0378">Hydrolase</keyword>
<dbReference type="CDD" id="cd22745">
    <property type="entry name" value="OTU_OTU1"/>
    <property type="match status" value="1"/>
</dbReference>
<keyword evidence="13" id="KW-1185">Reference proteome</keyword>
<dbReference type="Pfam" id="PF24560">
    <property type="entry name" value="zf-C2H2_OTU1_C"/>
    <property type="match status" value="1"/>
</dbReference>
<dbReference type="InterPro" id="IPR057766">
    <property type="entry name" value="Znf-C2H2_OTU1-like_C"/>
</dbReference>
<evidence type="ECO:0000256" key="6">
    <source>
        <dbReference type="ARBA" id="ARBA00022801"/>
    </source>
</evidence>
<evidence type="ECO:0000256" key="4">
    <source>
        <dbReference type="ARBA" id="ARBA00022771"/>
    </source>
</evidence>
<dbReference type="Gene3D" id="3.90.70.80">
    <property type="match status" value="1"/>
</dbReference>
<evidence type="ECO:0000256" key="5">
    <source>
        <dbReference type="ARBA" id="ARBA00022786"/>
    </source>
</evidence>
<dbReference type="EC" id="3.4.19.12" evidence="9"/>
<dbReference type="InterPro" id="IPR038765">
    <property type="entry name" value="Papain-like_cys_pep_sf"/>
</dbReference>
<keyword evidence="5 9" id="KW-0833">Ubl conjugation pathway</keyword>
<dbReference type="GO" id="GO:0036503">
    <property type="term" value="P:ERAD pathway"/>
    <property type="evidence" value="ECO:0007669"/>
    <property type="project" value="TreeGrafter"/>
</dbReference>
<comment type="caution">
    <text evidence="12">The sequence shown here is derived from an EMBL/GenBank/DDBJ whole genome shotgun (WGS) entry which is preliminary data.</text>
</comment>
<comment type="function">
    <text evidence="9">Hydrolase that can remove conjugated ubiquitin from proteins and may therefore play an important regulatory role at the level of protein turnover by preventing degradation.</text>
</comment>
<gene>
    <name evidence="12" type="ORF">AB1Y20_019590</name>
</gene>
<evidence type="ECO:0000256" key="7">
    <source>
        <dbReference type="ARBA" id="ARBA00022807"/>
    </source>
</evidence>
<dbReference type="InterPro" id="IPR013087">
    <property type="entry name" value="Znf_C2H2_type"/>
</dbReference>
<keyword evidence="7 9" id="KW-0788">Thiol protease</keyword>
<dbReference type="InterPro" id="IPR048857">
    <property type="entry name" value="OTU1_Ubl"/>
</dbReference>
<evidence type="ECO:0000256" key="3">
    <source>
        <dbReference type="ARBA" id="ARBA00022723"/>
    </source>
</evidence>
<dbReference type="AlphaFoldDB" id="A0AB34JSW7"/>
<dbReference type="Pfam" id="PF21403">
    <property type="entry name" value="OTU1_UBXL"/>
    <property type="match status" value="1"/>
</dbReference>
<evidence type="ECO:0000259" key="11">
    <source>
        <dbReference type="PROSITE" id="PS50802"/>
    </source>
</evidence>
<evidence type="ECO:0000256" key="8">
    <source>
        <dbReference type="ARBA" id="ARBA00022833"/>
    </source>
</evidence>
<protein>
    <recommendedName>
        <fullName evidence="9">Ubiquitin thioesterase OTU</fullName>
        <ecNumber evidence="9">3.4.19.12</ecNumber>
    </recommendedName>
</protein>
<evidence type="ECO:0000313" key="12">
    <source>
        <dbReference type="EMBL" id="KAL1524705.1"/>
    </source>
</evidence>
<evidence type="ECO:0000256" key="1">
    <source>
        <dbReference type="ARBA" id="ARBA00000707"/>
    </source>
</evidence>
<evidence type="ECO:0000256" key="2">
    <source>
        <dbReference type="ARBA" id="ARBA00022670"/>
    </source>
</evidence>
<dbReference type="PANTHER" id="PTHR13312:SF0">
    <property type="entry name" value="UBIQUITIN THIOESTERASE OTU1"/>
    <property type="match status" value="1"/>
</dbReference>
<sequence length="308" mass="33507">MRLRLRTPSGQSNFTANEGGTFADLVAHLSTQSATTSFDLLAGYPPVKLAWHADTPLSALLASGDTLVVRPAEKGPAADPPTRTSIPMSSPPVALSEAATGGLGDGERVVRRVMAADNSCLFNAVAYVLEGRSTSRGQELRKLVADVVRTNSEYSEAVLGRPIEEYARWIINPENWGGAIELAVLSEHYKSEIAAFDCQTQRVHIFGEGQGFLQRAFLIYDGIHYDALAKQLFPDAPAELDVTIFEVDDQVAMTLAQEVVREANKARQFTDTSNFTLRCLACQRGLVGESDAMTHARDTGHTNFAEYK</sequence>
<evidence type="ECO:0000256" key="10">
    <source>
        <dbReference type="SAM" id="MobiDB-lite"/>
    </source>
</evidence>
<name>A0AB34JSW7_PRYPA</name>
<dbReference type="GO" id="GO:0016579">
    <property type="term" value="P:protein deubiquitination"/>
    <property type="evidence" value="ECO:0007669"/>
    <property type="project" value="TreeGrafter"/>
</dbReference>
<evidence type="ECO:0000256" key="9">
    <source>
        <dbReference type="RuleBase" id="RU367104"/>
    </source>
</evidence>
<dbReference type="PROSITE" id="PS00028">
    <property type="entry name" value="ZINC_FINGER_C2H2_1"/>
    <property type="match status" value="1"/>
</dbReference>
<dbReference type="Proteomes" id="UP001515480">
    <property type="component" value="Unassembled WGS sequence"/>
</dbReference>
<comment type="catalytic activity">
    <reaction evidence="1 9">
        <text>Thiol-dependent hydrolysis of ester, thioester, amide, peptide and isopeptide bonds formed by the C-terminal Gly of ubiquitin (a 76-residue protein attached to proteins as an intracellular targeting signal).</text>
        <dbReference type="EC" id="3.4.19.12"/>
    </reaction>
</comment>
<dbReference type="Gene3D" id="3.10.20.90">
    <property type="entry name" value="Phosphatidylinositol 3-kinase Catalytic Subunit, Chain A, domain 1"/>
    <property type="match status" value="1"/>
</dbReference>
<keyword evidence="3" id="KW-0479">Metal-binding</keyword>
<dbReference type="Pfam" id="PF02338">
    <property type="entry name" value="OTU"/>
    <property type="match status" value="1"/>
</dbReference>
<dbReference type="GO" id="GO:0005829">
    <property type="term" value="C:cytosol"/>
    <property type="evidence" value="ECO:0007669"/>
    <property type="project" value="TreeGrafter"/>
</dbReference>
<keyword evidence="9" id="KW-0963">Cytoplasm</keyword>
<keyword evidence="4" id="KW-0863">Zinc-finger</keyword>
<reference evidence="12 13" key="1">
    <citation type="journal article" date="2024" name="Science">
        <title>Giant polyketide synthase enzymes in the biosynthesis of giant marine polyether toxins.</title>
        <authorList>
            <person name="Fallon T.R."/>
            <person name="Shende V.V."/>
            <person name="Wierzbicki I.H."/>
            <person name="Pendleton A.L."/>
            <person name="Watervoot N.F."/>
            <person name="Auber R.P."/>
            <person name="Gonzalez D.J."/>
            <person name="Wisecaver J.H."/>
            <person name="Moore B.S."/>
        </authorList>
    </citation>
    <scope>NUCLEOTIDE SEQUENCE [LARGE SCALE GENOMIC DNA]</scope>
    <source>
        <strain evidence="12 13">12B1</strain>
    </source>
</reference>
<dbReference type="SUPFAM" id="SSF54001">
    <property type="entry name" value="Cysteine proteinases"/>
    <property type="match status" value="1"/>
</dbReference>
<keyword evidence="2" id="KW-0645">Protease</keyword>
<dbReference type="InterPro" id="IPR003323">
    <property type="entry name" value="OTU_dom"/>
</dbReference>
<feature type="domain" description="OTU" evidence="11">
    <location>
        <begin position="109"/>
        <end position="231"/>
    </location>
</feature>
<comment type="subcellular location">
    <subcellularLocation>
        <location evidence="9">Cytoplasm</location>
    </subcellularLocation>
</comment>
<proteinExistence type="predicted"/>
<keyword evidence="8" id="KW-0862">Zinc</keyword>
<organism evidence="12 13">
    <name type="scientific">Prymnesium parvum</name>
    <name type="common">Toxic golden alga</name>
    <dbReference type="NCBI Taxonomy" id="97485"/>
    <lineage>
        <taxon>Eukaryota</taxon>
        <taxon>Haptista</taxon>
        <taxon>Haptophyta</taxon>
        <taxon>Prymnesiophyceae</taxon>
        <taxon>Prymnesiales</taxon>
        <taxon>Prymnesiaceae</taxon>
        <taxon>Prymnesium</taxon>
    </lineage>
</organism>
<dbReference type="EMBL" id="JBGBPQ010000005">
    <property type="protein sequence ID" value="KAL1524705.1"/>
    <property type="molecule type" value="Genomic_DNA"/>
</dbReference>
<dbReference type="PANTHER" id="PTHR13312">
    <property type="entry name" value="HIV-INDUCED PROTEIN-7-LIKE PROTEASE"/>
    <property type="match status" value="1"/>
</dbReference>
<dbReference type="GO" id="GO:0004843">
    <property type="term" value="F:cysteine-type deubiquitinase activity"/>
    <property type="evidence" value="ECO:0007669"/>
    <property type="project" value="UniProtKB-UniRule"/>
</dbReference>
<dbReference type="GO" id="GO:0030968">
    <property type="term" value="P:endoplasmic reticulum unfolded protein response"/>
    <property type="evidence" value="ECO:0007669"/>
    <property type="project" value="TreeGrafter"/>
</dbReference>
<dbReference type="PROSITE" id="PS50802">
    <property type="entry name" value="OTU"/>
    <property type="match status" value="1"/>
</dbReference>